<protein>
    <submittedName>
        <fullName evidence="2">NUDIX domain-containing protein</fullName>
    </submittedName>
</protein>
<evidence type="ECO:0000313" key="2">
    <source>
        <dbReference type="EMBL" id="GAA4409033.1"/>
    </source>
</evidence>
<dbReference type="Gene3D" id="3.90.79.10">
    <property type="entry name" value="Nucleoside Triphosphate Pyrophosphohydrolase"/>
    <property type="match status" value="1"/>
</dbReference>
<dbReference type="RefSeq" id="WP_345268797.1">
    <property type="nucleotide sequence ID" value="NZ_BAABHB010000006.1"/>
</dbReference>
<proteinExistence type="predicted"/>
<dbReference type="InterPro" id="IPR015797">
    <property type="entry name" value="NUDIX_hydrolase-like_dom_sf"/>
</dbReference>
<dbReference type="PANTHER" id="PTHR43736">
    <property type="entry name" value="ADP-RIBOSE PYROPHOSPHATASE"/>
    <property type="match status" value="1"/>
</dbReference>
<dbReference type="SUPFAM" id="SSF55811">
    <property type="entry name" value="Nudix"/>
    <property type="match status" value="1"/>
</dbReference>
<keyword evidence="3" id="KW-1185">Reference proteome</keyword>
<dbReference type="InterPro" id="IPR054105">
    <property type="entry name" value="WHD_NrtR"/>
</dbReference>
<dbReference type="InterPro" id="IPR036388">
    <property type="entry name" value="WH-like_DNA-bd_sf"/>
</dbReference>
<evidence type="ECO:0000313" key="3">
    <source>
        <dbReference type="Proteomes" id="UP001500936"/>
    </source>
</evidence>
<dbReference type="EMBL" id="BAABHB010000006">
    <property type="protein sequence ID" value="GAA4409033.1"/>
    <property type="molecule type" value="Genomic_DNA"/>
</dbReference>
<accession>A0ABP8KKT2</accession>
<name>A0ABP8KKT2_9BACT</name>
<gene>
    <name evidence="2" type="ORF">GCM10023187_31690</name>
</gene>
<dbReference type="Pfam" id="PF00293">
    <property type="entry name" value="NUDIX"/>
    <property type="match status" value="1"/>
</dbReference>
<dbReference type="SUPFAM" id="SSF46785">
    <property type="entry name" value="Winged helix' DNA-binding domain"/>
    <property type="match status" value="1"/>
</dbReference>
<reference evidence="3" key="1">
    <citation type="journal article" date="2019" name="Int. J. Syst. Evol. Microbiol.">
        <title>The Global Catalogue of Microorganisms (GCM) 10K type strain sequencing project: providing services to taxonomists for standard genome sequencing and annotation.</title>
        <authorList>
            <consortium name="The Broad Institute Genomics Platform"/>
            <consortium name="The Broad Institute Genome Sequencing Center for Infectious Disease"/>
            <person name="Wu L."/>
            <person name="Ma J."/>
        </authorList>
    </citation>
    <scope>NUCLEOTIDE SEQUENCE [LARGE SCALE GENOMIC DNA]</scope>
    <source>
        <strain evidence="3">JCM 17925</strain>
    </source>
</reference>
<dbReference type="Proteomes" id="UP001500936">
    <property type="component" value="Unassembled WGS sequence"/>
</dbReference>
<dbReference type="Gene3D" id="1.10.10.10">
    <property type="entry name" value="Winged helix-like DNA-binding domain superfamily/Winged helix DNA-binding domain"/>
    <property type="match status" value="1"/>
</dbReference>
<dbReference type="CDD" id="cd18873">
    <property type="entry name" value="NUDIX_NadM_like"/>
    <property type="match status" value="1"/>
</dbReference>
<dbReference type="Pfam" id="PF21906">
    <property type="entry name" value="WHD_NrtR"/>
    <property type="match status" value="1"/>
</dbReference>
<dbReference type="InterPro" id="IPR000086">
    <property type="entry name" value="NUDIX_hydrolase_dom"/>
</dbReference>
<evidence type="ECO:0000259" key="1">
    <source>
        <dbReference type="PROSITE" id="PS51462"/>
    </source>
</evidence>
<dbReference type="PANTHER" id="PTHR43736:SF4">
    <property type="entry name" value="SLR1690 PROTEIN"/>
    <property type="match status" value="1"/>
</dbReference>
<comment type="caution">
    <text evidence="2">The sequence shown here is derived from an EMBL/GenBank/DDBJ whole genome shotgun (WGS) entry which is preliminary data.</text>
</comment>
<dbReference type="PROSITE" id="PS51462">
    <property type="entry name" value="NUDIX"/>
    <property type="match status" value="1"/>
</dbReference>
<organism evidence="2 3">
    <name type="scientific">Nibrella viscosa</name>
    <dbReference type="NCBI Taxonomy" id="1084524"/>
    <lineage>
        <taxon>Bacteria</taxon>
        <taxon>Pseudomonadati</taxon>
        <taxon>Bacteroidota</taxon>
        <taxon>Cytophagia</taxon>
        <taxon>Cytophagales</taxon>
        <taxon>Spirosomataceae</taxon>
        <taxon>Nibrella</taxon>
    </lineage>
</organism>
<feature type="domain" description="Nudix hydrolase" evidence="1">
    <location>
        <begin position="22"/>
        <end position="168"/>
    </location>
</feature>
<dbReference type="InterPro" id="IPR036390">
    <property type="entry name" value="WH_DNA-bd_sf"/>
</dbReference>
<sequence length="253" mass="29665">MKNFDQTVIQYFRQEAELSIHYLSIDCVVFGFHEGRMRVLLLRWKGTNEWSLPGGFIRKTESADAAAVRILRERTGLQQLFLQQFHIFGDAIRYDEEDTWRRIGFPVDRSKWSERTISLGYYALVEYAEVTPRPDLLSDACDWWSLDELPNLLFDHNHIIDVALAGLRRQLPYQPISHLLPETFTMPELQRLYETILGRTLDARNFYKKVQASGILQRTDERRTGTPYKSPYLYRFDPVAYPAVIRGGHLSFL</sequence>